<evidence type="ECO:0000313" key="2">
    <source>
        <dbReference type="RefSeq" id="XP_029647019.1"/>
    </source>
</evidence>
<keyword evidence="1" id="KW-1185">Reference proteome</keyword>
<protein>
    <submittedName>
        <fullName evidence="2">Protein FAM177A1-like</fullName>
    </submittedName>
</protein>
<dbReference type="PANTHER" id="PTHR31206:SF1">
    <property type="entry name" value="LP10445P"/>
    <property type="match status" value="1"/>
</dbReference>
<dbReference type="Pfam" id="PF14774">
    <property type="entry name" value="FAM177"/>
    <property type="match status" value="1"/>
</dbReference>
<dbReference type="RefSeq" id="XP_029647019.1">
    <property type="nucleotide sequence ID" value="XM_029791159.2"/>
</dbReference>
<dbReference type="PANTHER" id="PTHR31206">
    <property type="entry name" value="LP10445P"/>
    <property type="match status" value="1"/>
</dbReference>
<organism evidence="1 2">
    <name type="scientific">Octopus sinensis</name>
    <name type="common">East Asian common octopus</name>
    <dbReference type="NCBI Taxonomy" id="2607531"/>
    <lineage>
        <taxon>Eukaryota</taxon>
        <taxon>Metazoa</taxon>
        <taxon>Spiralia</taxon>
        <taxon>Lophotrochozoa</taxon>
        <taxon>Mollusca</taxon>
        <taxon>Cephalopoda</taxon>
        <taxon>Coleoidea</taxon>
        <taxon>Octopodiformes</taxon>
        <taxon>Octopoda</taxon>
        <taxon>Incirrata</taxon>
        <taxon>Octopodidae</taxon>
        <taxon>Octopus</taxon>
    </lineage>
</organism>
<sequence length="150" mass="17122">MAETRISQVNLVECIPKDVELSFIDLGDGNTQTKKKIPKRILHFSDGVIEEYSSSEDEPTSCDDSKSPLVPPKSFDPRSPTILPWIWFYLTVAFRKSVKTAEMCGEKLGWALGITSPKYQYAIDEYNRRKKEEEAAMLKGRQEGQQQGRF</sequence>
<accession>A0A6P7T889</accession>
<dbReference type="InterPro" id="IPR028260">
    <property type="entry name" value="FAM177"/>
</dbReference>
<dbReference type="KEGG" id="osn:115220949"/>
<gene>
    <name evidence="2" type="primary">LOC115220949</name>
</gene>
<name>A0A6P7T889_9MOLL</name>
<dbReference type="AlphaFoldDB" id="A0A6P7T889"/>
<reference evidence="2" key="1">
    <citation type="submission" date="2025-08" db="UniProtKB">
        <authorList>
            <consortium name="RefSeq"/>
        </authorList>
    </citation>
    <scope>IDENTIFICATION</scope>
</reference>
<evidence type="ECO:0000313" key="1">
    <source>
        <dbReference type="Proteomes" id="UP000515154"/>
    </source>
</evidence>
<dbReference type="Proteomes" id="UP000515154">
    <property type="component" value="Linkage group LG17"/>
</dbReference>
<proteinExistence type="predicted"/>